<dbReference type="GeneID" id="103587536"/>
<accession>A0ABM0QFW0</accession>
<name>A0ABM0QFW0_GALVR</name>
<dbReference type="Pfam" id="PF15078">
    <property type="entry name" value="DUF4545"/>
    <property type="match status" value="1"/>
</dbReference>
<organism evidence="1 2">
    <name type="scientific">Galeopterus variegatus</name>
    <name type="common">Malayan flying lemur</name>
    <name type="synonym">Cynocephalus variegatus</name>
    <dbReference type="NCBI Taxonomy" id="482537"/>
    <lineage>
        <taxon>Eukaryota</taxon>
        <taxon>Metazoa</taxon>
        <taxon>Chordata</taxon>
        <taxon>Craniata</taxon>
        <taxon>Vertebrata</taxon>
        <taxon>Euteleostomi</taxon>
        <taxon>Mammalia</taxon>
        <taxon>Eutheria</taxon>
        <taxon>Euarchontoglires</taxon>
        <taxon>Dermoptera</taxon>
        <taxon>Cynocephalidae</taxon>
        <taxon>Galeopterus</taxon>
    </lineage>
</organism>
<evidence type="ECO:0000313" key="2">
    <source>
        <dbReference type="RefSeq" id="XP_008567251.1"/>
    </source>
</evidence>
<keyword evidence="1" id="KW-1185">Reference proteome</keyword>
<dbReference type="PANTHER" id="PTHR36873:SF1">
    <property type="entry name" value="HYPOTHETICAL GENE SUPPORTED BY BC079057"/>
    <property type="match status" value="1"/>
</dbReference>
<gene>
    <name evidence="2" type="primary">LOC103587536</name>
</gene>
<dbReference type="Proteomes" id="UP000694923">
    <property type="component" value="Unplaced"/>
</dbReference>
<sequence>PVEENLKSRSTRSFQYLKDTSELNLKKKNRKSMDSVDHLEDYVNKRRTSPQINDFSTKENKSMRNYQLREYHSVKKKSLLPLCFEDELKNPNAKIINISPAKMVTSHMEQNDTNPIIFHDTGYIQILLLSKNRLYSYPLENENIYSCKRKNSVLEKNCEILKSLISDRSIITPSKPKKAMSTAWRKDMRAICFKVGHRIVQEKLTKKTHKQTLENTPWNTLYDFSQTFSSLTKKCVGYLDKTVLQEMNAKTGKFQRMFSTVKPMNTHKFSSSPIKYDSKTFKSIYKLNNVTPLDDLLKNAS</sequence>
<dbReference type="InterPro" id="IPR027847">
    <property type="entry name" value="DUF4545"/>
</dbReference>
<proteinExistence type="predicted"/>
<dbReference type="PANTHER" id="PTHR36873">
    <property type="entry name" value="HYPOTHETICAL GENE SUPPORTED BY BC079057"/>
    <property type="match status" value="1"/>
</dbReference>
<feature type="non-terminal residue" evidence="2">
    <location>
        <position position="1"/>
    </location>
</feature>
<dbReference type="RefSeq" id="XP_008567251.1">
    <property type="nucleotide sequence ID" value="XM_008569029.1"/>
</dbReference>
<reference evidence="2" key="1">
    <citation type="submission" date="2025-08" db="UniProtKB">
        <authorList>
            <consortium name="RefSeq"/>
        </authorList>
    </citation>
    <scope>IDENTIFICATION</scope>
</reference>
<protein>
    <submittedName>
        <fullName evidence="2">Uncharacterized protein C1orf141 homolog</fullName>
    </submittedName>
</protein>
<evidence type="ECO:0000313" key="1">
    <source>
        <dbReference type="Proteomes" id="UP000694923"/>
    </source>
</evidence>